<evidence type="ECO:0000313" key="2">
    <source>
        <dbReference type="EMBL" id="NLR90464.1"/>
    </source>
</evidence>
<dbReference type="Proteomes" id="UP000585050">
    <property type="component" value="Unassembled WGS sequence"/>
</dbReference>
<evidence type="ECO:0000313" key="3">
    <source>
        <dbReference type="Proteomes" id="UP000585050"/>
    </source>
</evidence>
<sequence>MNNFIFRELQYITLTIMFLLIGLIPFEKGYFSTEKPKNVTNAKFSTNEELINDEEIIQQYSFMRHSGLIDLHDDLQDNHSVKNSTFYAIFTLLFIFIIFPVRYTIYLLNYLLDDKPQ</sequence>
<keyword evidence="1" id="KW-0812">Transmembrane</keyword>
<dbReference type="RefSeq" id="WP_168881163.1">
    <property type="nucleotide sequence ID" value="NZ_JABAIL010000001.1"/>
</dbReference>
<dbReference type="AlphaFoldDB" id="A0A7X8SHU2"/>
<evidence type="ECO:0000256" key="1">
    <source>
        <dbReference type="SAM" id="Phobius"/>
    </source>
</evidence>
<feature type="transmembrane region" description="Helical" evidence="1">
    <location>
        <begin position="9"/>
        <end position="26"/>
    </location>
</feature>
<feature type="transmembrane region" description="Helical" evidence="1">
    <location>
        <begin position="86"/>
        <end position="112"/>
    </location>
</feature>
<proteinExistence type="predicted"/>
<keyword evidence="3" id="KW-1185">Reference proteome</keyword>
<comment type="caution">
    <text evidence="2">The sequence shown here is derived from an EMBL/GenBank/DDBJ whole genome shotgun (WGS) entry which is preliminary data.</text>
</comment>
<organism evidence="2 3">
    <name type="scientific">Flammeovirga agarivorans</name>
    <dbReference type="NCBI Taxonomy" id="2726742"/>
    <lineage>
        <taxon>Bacteria</taxon>
        <taxon>Pseudomonadati</taxon>
        <taxon>Bacteroidota</taxon>
        <taxon>Cytophagia</taxon>
        <taxon>Cytophagales</taxon>
        <taxon>Flammeovirgaceae</taxon>
        <taxon>Flammeovirga</taxon>
    </lineage>
</organism>
<reference evidence="2 3" key="1">
    <citation type="submission" date="2020-04" db="EMBL/GenBank/DDBJ databases">
        <title>Flammeovirga sp. SR4, a novel species isolated from seawater.</title>
        <authorList>
            <person name="Wang X."/>
        </authorList>
    </citation>
    <scope>NUCLEOTIDE SEQUENCE [LARGE SCALE GENOMIC DNA]</scope>
    <source>
        <strain evidence="2 3">SR4</strain>
    </source>
</reference>
<keyword evidence="1" id="KW-0472">Membrane</keyword>
<dbReference type="EMBL" id="JABAIL010000001">
    <property type="protein sequence ID" value="NLR90464.1"/>
    <property type="molecule type" value="Genomic_DNA"/>
</dbReference>
<keyword evidence="1" id="KW-1133">Transmembrane helix</keyword>
<protein>
    <submittedName>
        <fullName evidence="2">Uncharacterized protein</fullName>
    </submittedName>
</protein>
<accession>A0A7X8SHU2</accession>
<name>A0A7X8SHU2_9BACT</name>
<gene>
    <name evidence="2" type="ORF">HGP29_04565</name>
</gene>